<keyword evidence="2" id="KW-1185">Reference proteome</keyword>
<dbReference type="GeneID" id="25792150"/>
<proteinExistence type="predicted"/>
<name>G9NBW4_HYPVG</name>
<protein>
    <submittedName>
        <fullName evidence="1">Uncharacterized protein</fullName>
    </submittedName>
</protein>
<dbReference type="VEuPathDB" id="FungiDB:TRIVIDRAFT_228234"/>
<dbReference type="HOGENOM" id="CLU_2292095_0_0_1"/>
<dbReference type="AlphaFoldDB" id="G9NBW4"/>
<reference evidence="1 2" key="1">
    <citation type="journal article" date="2011" name="Genome Biol.">
        <title>Comparative genome sequence analysis underscores mycoparasitism as the ancestral life style of Trichoderma.</title>
        <authorList>
            <person name="Kubicek C.P."/>
            <person name="Herrera-Estrella A."/>
            <person name="Seidl-Seiboth V."/>
            <person name="Martinez D.A."/>
            <person name="Druzhinina I.S."/>
            <person name="Thon M."/>
            <person name="Zeilinger S."/>
            <person name="Casas-Flores S."/>
            <person name="Horwitz B.A."/>
            <person name="Mukherjee P.K."/>
            <person name="Mukherjee M."/>
            <person name="Kredics L."/>
            <person name="Alcaraz L.D."/>
            <person name="Aerts A."/>
            <person name="Antal Z."/>
            <person name="Atanasova L."/>
            <person name="Cervantes-Badillo M.G."/>
            <person name="Challacombe J."/>
            <person name="Chertkov O."/>
            <person name="McCluskey K."/>
            <person name="Coulpier F."/>
            <person name="Deshpande N."/>
            <person name="von Doehren H."/>
            <person name="Ebbole D.J."/>
            <person name="Esquivel-Naranjo E.U."/>
            <person name="Fekete E."/>
            <person name="Flipphi M."/>
            <person name="Glaser F."/>
            <person name="Gomez-Rodriguez E.Y."/>
            <person name="Gruber S."/>
            <person name="Han C."/>
            <person name="Henrissat B."/>
            <person name="Hermosa R."/>
            <person name="Hernandez-Onate M."/>
            <person name="Karaffa L."/>
            <person name="Kosti I."/>
            <person name="Le Crom S."/>
            <person name="Lindquist E."/>
            <person name="Lucas S."/>
            <person name="Luebeck M."/>
            <person name="Luebeck P.S."/>
            <person name="Margeot A."/>
            <person name="Metz B."/>
            <person name="Misra M."/>
            <person name="Nevalainen H."/>
            <person name="Omann M."/>
            <person name="Packer N."/>
            <person name="Perrone G."/>
            <person name="Uresti-Rivera E.E."/>
            <person name="Salamov A."/>
            <person name="Schmoll M."/>
            <person name="Seiboth B."/>
            <person name="Shapiro H."/>
            <person name="Sukno S."/>
            <person name="Tamayo-Ramos J.A."/>
            <person name="Tisch D."/>
            <person name="Wiest A."/>
            <person name="Wilkinson H.H."/>
            <person name="Zhang M."/>
            <person name="Coutinho P.M."/>
            <person name="Kenerley C.M."/>
            <person name="Monte E."/>
            <person name="Baker S.E."/>
            <person name="Grigoriev I.V."/>
        </authorList>
    </citation>
    <scope>NUCLEOTIDE SEQUENCE [LARGE SCALE GENOMIC DNA]</scope>
    <source>
        <strain evidence="2">Gv29-8 / FGSC 10586</strain>
    </source>
</reference>
<comment type="caution">
    <text evidence="1">The sequence shown here is derived from an EMBL/GenBank/DDBJ whole genome shotgun (WGS) entry which is preliminary data.</text>
</comment>
<organism evidence="1 2">
    <name type="scientific">Hypocrea virens (strain Gv29-8 / FGSC 10586)</name>
    <name type="common">Gliocladium virens</name>
    <name type="synonym">Trichoderma virens</name>
    <dbReference type="NCBI Taxonomy" id="413071"/>
    <lineage>
        <taxon>Eukaryota</taxon>
        <taxon>Fungi</taxon>
        <taxon>Dikarya</taxon>
        <taxon>Ascomycota</taxon>
        <taxon>Pezizomycotina</taxon>
        <taxon>Sordariomycetes</taxon>
        <taxon>Hypocreomycetidae</taxon>
        <taxon>Hypocreales</taxon>
        <taxon>Hypocreaceae</taxon>
        <taxon>Trichoderma</taxon>
    </lineage>
</organism>
<dbReference type="RefSeq" id="XP_013950510.1">
    <property type="nucleotide sequence ID" value="XM_014095035.1"/>
</dbReference>
<evidence type="ECO:0000313" key="1">
    <source>
        <dbReference type="EMBL" id="EHK16317.1"/>
    </source>
</evidence>
<dbReference type="EMBL" id="ABDF02000091">
    <property type="protein sequence ID" value="EHK16317.1"/>
    <property type="molecule type" value="Genomic_DNA"/>
</dbReference>
<gene>
    <name evidence="1" type="ORF">TRIVIDRAFT_228234</name>
</gene>
<dbReference type="InParanoid" id="G9NBW4"/>
<evidence type="ECO:0000313" key="2">
    <source>
        <dbReference type="Proteomes" id="UP000007115"/>
    </source>
</evidence>
<dbReference type="Proteomes" id="UP000007115">
    <property type="component" value="Unassembled WGS sequence"/>
</dbReference>
<accession>G9NBW4</accession>
<sequence length="101" mass="11380">MACLFERIQQPGNYSLIDPKDFEGGPNDFSVRNRTFTHLWNLLAGIVETLRPMALPLHRRDSQFEMKLGLCPKQTGVLDIDHSFVLLCVPFPPLGDEAAPD</sequence>